<sequence length="197" mass="21563">MGDRVDGRSLRYAHRRTELLHAVTEHVLAEGLADLTLRRVAAAIGVSHATLVHHFATRDQLITEIVDDVLTRVLMPSAEGIAHGFDLRATWAWLQTPEGSQATRLYLSITGLALYGDPPYADALRRSQQRRLAALSAGLRLVGCPDDECDAVATSVLARVRGLAADLLLTGDRARLDAAFEDFAREAEARRATWRSA</sequence>
<feature type="DNA-binding region" description="H-T-H motif" evidence="2">
    <location>
        <begin position="36"/>
        <end position="55"/>
    </location>
</feature>
<dbReference type="PANTHER" id="PTHR30055:SF200">
    <property type="entry name" value="HTH-TYPE TRANSCRIPTIONAL REPRESSOR BDCR"/>
    <property type="match status" value="1"/>
</dbReference>
<dbReference type="RefSeq" id="WP_160875658.1">
    <property type="nucleotide sequence ID" value="NZ_WUEK01000002.1"/>
</dbReference>
<dbReference type="SUPFAM" id="SSF46689">
    <property type="entry name" value="Homeodomain-like"/>
    <property type="match status" value="1"/>
</dbReference>
<evidence type="ECO:0000259" key="3">
    <source>
        <dbReference type="PROSITE" id="PS50977"/>
    </source>
</evidence>
<evidence type="ECO:0000313" key="5">
    <source>
        <dbReference type="Proteomes" id="UP000473325"/>
    </source>
</evidence>
<dbReference type="GO" id="GO:0003700">
    <property type="term" value="F:DNA-binding transcription factor activity"/>
    <property type="evidence" value="ECO:0007669"/>
    <property type="project" value="TreeGrafter"/>
</dbReference>
<protein>
    <submittedName>
        <fullName evidence="4">TetR family transcriptional regulator</fullName>
    </submittedName>
</protein>
<gene>
    <name evidence="4" type="ORF">GRQ65_04865</name>
</gene>
<dbReference type="InterPro" id="IPR009057">
    <property type="entry name" value="Homeodomain-like_sf"/>
</dbReference>
<organism evidence="4 5">
    <name type="scientific">Nocardioides flavescens</name>
    <dbReference type="NCBI Taxonomy" id="2691959"/>
    <lineage>
        <taxon>Bacteria</taxon>
        <taxon>Bacillati</taxon>
        <taxon>Actinomycetota</taxon>
        <taxon>Actinomycetes</taxon>
        <taxon>Propionibacteriales</taxon>
        <taxon>Nocardioidaceae</taxon>
        <taxon>Nocardioides</taxon>
    </lineage>
</organism>
<dbReference type="AlphaFoldDB" id="A0A6L7ETU6"/>
<reference evidence="4 5" key="1">
    <citation type="submission" date="2019-12" db="EMBL/GenBank/DDBJ databases">
        <authorList>
            <person name="Kun Z."/>
        </authorList>
    </citation>
    <scope>NUCLEOTIDE SEQUENCE [LARGE SCALE GENOMIC DNA]</scope>
    <source>
        <strain evidence="4 5">YIM 123512</strain>
    </source>
</reference>
<proteinExistence type="predicted"/>
<dbReference type="InterPro" id="IPR050109">
    <property type="entry name" value="HTH-type_TetR-like_transc_reg"/>
</dbReference>
<dbReference type="PANTHER" id="PTHR30055">
    <property type="entry name" value="HTH-TYPE TRANSCRIPTIONAL REGULATOR RUTR"/>
    <property type="match status" value="1"/>
</dbReference>
<evidence type="ECO:0000313" key="4">
    <source>
        <dbReference type="EMBL" id="MXG88878.1"/>
    </source>
</evidence>
<feature type="domain" description="HTH tetR-type" evidence="3">
    <location>
        <begin position="13"/>
        <end position="73"/>
    </location>
</feature>
<accession>A0A6L7ETU6</accession>
<dbReference type="InterPro" id="IPR001647">
    <property type="entry name" value="HTH_TetR"/>
</dbReference>
<dbReference type="Gene3D" id="1.10.357.10">
    <property type="entry name" value="Tetracycline Repressor, domain 2"/>
    <property type="match status" value="1"/>
</dbReference>
<dbReference type="EMBL" id="WUEK01000002">
    <property type="protein sequence ID" value="MXG88878.1"/>
    <property type="molecule type" value="Genomic_DNA"/>
</dbReference>
<keyword evidence="5" id="KW-1185">Reference proteome</keyword>
<evidence type="ECO:0000256" key="1">
    <source>
        <dbReference type="ARBA" id="ARBA00023125"/>
    </source>
</evidence>
<keyword evidence="1 2" id="KW-0238">DNA-binding</keyword>
<evidence type="ECO:0000256" key="2">
    <source>
        <dbReference type="PROSITE-ProRule" id="PRU00335"/>
    </source>
</evidence>
<name>A0A6L7ETU6_9ACTN</name>
<dbReference type="Proteomes" id="UP000473325">
    <property type="component" value="Unassembled WGS sequence"/>
</dbReference>
<dbReference type="PROSITE" id="PS50977">
    <property type="entry name" value="HTH_TETR_2"/>
    <property type="match status" value="1"/>
</dbReference>
<comment type="caution">
    <text evidence="4">The sequence shown here is derived from an EMBL/GenBank/DDBJ whole genome shotgun (WGS) entry which is preliminary data.</text>
</comment>
<dbReference type="GO" id="GO:0000976">
    <property type="term" value="F:transcription cis-regulatory region binding"/>
    <property type="evidence" value="ECO:0007669"/>
    <property type="project" value="TreeGrafter"/>
</dbReference>
<dbReference type="Pfam" id="PF00440">
    <property type="entry name" value="TetR_N"/>
    <property type="match status" value="1"/>
</dbReference>